<dbReference type="InterPro" id="IPR003953">
    <property type="entry name" value="FAD-dep_OxRdtase_2_FAD-bd"/>
</dbReference>
<evidence type="ECO:0000256" key="3">
    <source>
        <dbReference type="ARBA" id="ARBA00008562"/>
    </source>
</evidence>
<dbReference type="Gene3D" id="3.50.50.60">
    <property type="entry name" value="FAD/NAD(P)-binding domain"/>
    <property type="match status" value="1"/>
</dbReference>
<comment type="catalytic activity">
    <reaction evidence="11">
        <text>L-aspartate + O2 = iminosuccinate + H2O2</text>
        <dbReference type="Rhea" id="RHEA:25876"/>
        <dbReference type="ChEBI" id="CHEBI:15379"/>
        <dbReference type="ChEBI" id="CHEBI:16240"/>
        <dbReference type="ChEBI" id="CHEBI:29991"/>
        <dbReference type="ChEBI" id="CHEBI:77875"/>
        <dbReference type="EC" id="1.4.3.16"/>
    </reaction>
    <physiologicalReaction direction="left-to-right" evidence="11">
        <dbReference type="Rhea" id="RHEA:25877"/>
    </physiologicalReaction>
</comment>
<sequence>MLGPADVIVVGGGIAGGVAALAAASKGARVTLLTGAPDPEETNTRYAQGGIIHTGPDDSPELLVRDVLAAGGGDPAAARLLAAEGPALVRRLLIEALGVPFDREAGGFEGLHLTREGAHSVPRIVHHRDSTGREVQRALTRALRAEERVEILPATVALELIVSRGRCVGVHASHDGEAVTLLARGVVLATGGLAALYEHTTNPPYATGGGYALALRAGAALRDLHYVQFHPTALYAPGTAGDRSLVSEAVRGEGGVLRDPDGEEFVDHPLGSLAPRDVVARSIRAMMDRTGSPCAYLDVSHLRGDYVRERFPDIHARCLRSGIDMAREPIPVVPAAHYSCGGVATDLLGRTSLRGLWAAGEVASTGLHGSNRLASTSLLEGLVFGRRAGEDAARPSGVPDAAEPAPLPLPTRAPEGAWTALRRTMWEHAGLVRDACGLRRGLAEVGELEGEYGGTSLAGPLAVARAVLEGALAERESRGCHYRSDAPCGEGALAEEARLSGV</sequence>
<feature type="region of interest" description="Disordered" evidence="14">
    <location>
        <begin position="390"/>
        <end position="411"/>
    </location>
</feature>
<dbReference type="InterPro" id="IPR005288">
    <property type="entry name" value="NadB"/>
</dbReference>
<reference evidence="16 17" key="1">
    <citation type="submission" date="2019-10" db="EMBL/GenBank/DDBJ databases">
        <title>Rubrobacter sp nov SCSIO 52915 isolated from a deep-sea sediment in the South China Sea.</title>
        <authorList>
            <person name="Chen R.W."/>
        </authorList>
    </citation>
    <scope>NUCLEOTIDE SEQUENCE [LARGE SCALE GENOMIC DNA]</scope>
    <source>
        <strain evidence="16 17">SCSIO 52915</strain>
    </source>
</reference>
<evidence type="ECO:0000256" key="11">
    <source>
        <dbReference type="ARBA" id="ARBA00048305"/>
    </source>
</evidence>
<organism evidence="16 17">
    <name type="scientific">Rubrobacter marinus</name>
    <dbReference type="NCBI Taxonomy" id="2653852"/>
    <lineage>
        <taxon>Bacteria</taxon>
        <taxon>Bacillati</taxon>
        <taxon>Actinomycetota</taxon>
        <taxon>Rubrobacteria</taxon>
        <taxon>Rubrobacterales</taxon>
        <taxon>Rubrobacteraceae</taxon>
        <taxon>Rubrobacter</taxon>
    </lineage>
</organism>
<evidence type="ECO:0000256" key="2">
    <source>
        <dbReference type="ARBA" id="ARBA00004950"/>
    </source>
</evidence>
<evidence type="ECO:0000256" key="14">
    <source>
        <dbReference type="SAM" id="MobiDB-lite"/>
    </source>
</evidence>
<gene>
    <name evidence="16" type="primary">nadB</name>
    <name evidence="16" type="ORF">GBA65_20475</name>
</gene>
<dbReference type="Pfam" id="PF00890">
    <property type="entry name" value="FAD_binding_2"/>
    <property type="match status" value="1"/>
</dbReference>
<accession>A0A6G8Q216</accession>
<keyword evidence="8 13" id="KW-0274">FAD</keyword>
<evidence type="ECO:0000256" key="10">
    <source>
        <dbReference type="ARBA" id="ARBA00029426"/>
    </source>
</evidence>
<evidence type="ECO:0000313" key="17">
    <source>
        <dbReference type="Proteomes" id="UP000502706"/>
    </source>
</evidence>
<dbReference type="Gene3D" id="1.20.58.100">
    <property type="entry name" value="Fumarate reductase/succinate dehydrogenase flavoprotein-like, C-terminal domain"/>
    <property type="match status" value="1"/>
</dbReference>
<dbReference type="FunFam" id="3.90.700.10:FF:000002">
    <property type="entry name" value="L-aspartate oxidase"/>
    <property type="match status" value="1"/>
</dbReference>
<name>A0A6G8Q216_9ACTN</name>
<evidence type="ECO:0000256" key="9">
    <source>
        <dbReference type="ARBA" id="ARBA00023002"/>
    </source>
</evidence>
<keyword evidence="7 13" id="KW-0662">Pyridine nucleotide biosynthesis</keyword>
<comment type="similarity">
    <text evidence="3 13">Belongs to the FAD-dependent oxidoreductase 2 family. NadB subfamily.</text>
</comment>
<dbReference type="UniPathway" id="UPA00253">
    <property type="reaction ID" value="UER00326"/>
</dbReference>
<protein>
    <recommendedName>
        <fullName evidence="5 12">L-aspartate oxidase</fullName>
        <ecNumber evidence="4 12">1.4.3.16</ecNumber>
    </recommendedName>
</protein>
<keyword evidence="17" id="KW-1185">Reference proteome</keyword>
<dbReference type="SUPFAM" id="SSF51905">
    <property type="entry name" value="FAD/NAD(P)-binding domain"/>
    <property type="match status" value="1"/>
</dbReference>
<dbReference type="KEGG" id="rmar:GBA65_20475"/>
<comment type="pathway">
    <text evidence="2 13">Cofactor biosynthesis; NAD(+) biosynthesis; iminoaspartate from L-aspartate (oxidase route): step 1/1.</text>
</comment>
<dbReference type="GO" id="GO:0034628">
    <property type="term" value="P:'de novo' NAD+ biosynthetic process from L-aspartate"/>
    <property type="evidence" value="ECO:0007669"/>
    <property type="project" value="TreeGrafter"/>
</dbReference>
<dbReference type="Gene3D" id="3.90.700.10">
    <property type="entry name" value="Succinate dehydrogenase/fumarate reductase flavoprotein, catalytic domain"/>
    <property type="match status" value="1"/>
</dbReference>
<dbReference type="NCBIfam" id="TIGR00551">
    <property type="entry name" value="nadB"/>
    <property type="match status" value="1"/>
</dbReference>
<dbReference type="PRINTS" id="PR00368">
    <property type="entry name" value="FADPNR"/>
</dbReference>
<dbReference type="PRINTS" id="PR00411">
    <property type="entry name" value="PNDRDTASEI"/>
</dbReference>
<evidence type="ECO:0000256" key="13">
    <source>
        <dbReference type="RuleBase" id="RU362049"/>
    </source>
</evidence>
<comment type="function">
    <text evidence="10">Catalyzes the oxidation of L-aspartate to iminoaspartate, the first step in the de novo biosynthesis of NAD(+).</text>
</comment>
<evidence type="ECO:0000256" key="4">
    <source>
        <dbReference type="ARBA" id="ARBA00012173"/>
    </source>
</evidence>
<keyword evidence="9 13" id="KW-0560">Oxidoreductase</keyword>
<dbReference type="GO" id="GO:0005737">
    <property type="term" value="C:cytoplasm"/>
    <property type="evidence" value="ECO:0007669"/>
    <property type="project" value="UniProtKB-SubCell"/>
</dbReference>
<dbReference type="EC" id="1.4.3.16" evidence="4 12"/>
<dbReference type="RefSeq" id="WP_166398165.1">
    <property type="nucleotide sequence ID" value="NZ_CP045121.1"/>
</dbReference>
<evidence type="ECO:0000256" key="8">
    <source>
        <dbReference type="ARBA" id="ARBA00022827"/>
    </source>
</evidence>
<keyword evidence="6 13" id="KW-0285">Flavoprotein</keyword>
<dbReference type="PANTHER" id="PTHR42716:SF2">
    <property type="entry name" value="L-ASPARTATE OXIDASE, CHLOROPLASTIC"/>
    <property type="match status" value="1"/>
</dbReference>
<dbReference type="SUPFAM" id="SSF56425">
    <property type="entry name" value="Succinate dehydrogenase/fumarate reductase flavoprotein, catalytic domain"/>
    <property type="match status" value="1"/>
</dbReference>
<dbReference type="EMBL" id="CP045121">
    <property type="protein sequence ID" value="QIN80498.1"/>
    <property type="molecule type" value="Genomic_DNA"/>
</dbReference>
<dbReference type="AlphaFoldDB" id="A0A6G8Q216"/>
<proteinExistence type="inferred from homology"/>
<dbReference type="InterPro" id="IPR037099">
    <property type="entry name" value="Fum_R/Succ_DH_flav-like_C_sf"/>
</dbReference>
<evidence type="ECO:0000256" key="5">
    <source>
        <dbReference type="ARBA" id="ARBA00021901"/>
    </source>
</evidence>
<dbReference type="InterPro" id="IPR027477">
    <property type="entry name" value="Succ_DH/fumarate_Rdtase_cat_sf"/>
</dbReference>
<dbReference type="SUPFAM" id="SSF46977">
    <property type="entry name" value="Succinate dehydrogenase/fumarate reductase flavoprotein C-terminal domain"/>
    <property type="match status" value="1"/>
</dbReference>
<comment type="subcellular location">
    <subcellularLocation>
        <location evidence="13">Cytoplasm</location>
    </subcellularLocation>
</comment>
<comment type="cofactor">
    <cofactor evidence="1 13">
        <name>FAD</name>
        <dbReference type="ChEBI" id="CHEBI:57692"/>
    </cofactor>
</comment>
<dbReference type="Proteomes" id="UP000502706">
    <property type="component" value="Chromosome"/>
</dbReference>
<evidence type="ECO:0000256" key="6">
    <source>
        <dbReference type="ARBA" id="ARBA00022630"/>
    </source>
</evidence>
<evidence type="ECO:0000256" key="1">
    <source>
        <dbReference type="ARBA" id="ARBA00001974"/>
    </source>
</evidence>
<dbReference type="PANTHER" id="PTHR42716">
    <property type="entry name" value="L-ASPARTATE OXIDASE"/>
    <property type="match status" value="1"/>
</dbReference>
<evidence type="ECO:0000259" key="15">
    <source>
        <dbReference type="Pfam" id="PF00890"/>
    </source>
</evidence>
<feature type="domain" description="FAD-dependent oxidoreductase 2 FAD-binding" evidence="15">
    <location>
        <begin position="6"/>
        <end position="378"/>
    </location>
</feature>
<dbReference type="InterPro" id="IPR036188">
    <property type="entry name" value="FAD/NAD-bd_sf"/>
</dbReference>
<dbReference type="GO" id="GO:0033765">
    <property type="term" value="F:steroid dehydrogenase activity, acting on the CH-CH group of donors"/>
    <property type="evidence" value="ECO:0007669"/>
    <property type="project" value="UniProtKB-ARBA"/>
</dbReference>
<evidence type="ECO:0000256" key="7">
    <source>
        <dbReference type="ARBA" id="ARBA00022642"/>
    </source>
</evidence>
<evidence type="ECO:0000313" key="16">
    <source>
        <dbReference type="EMBL" id="QIN80498.1"/>
    </source>
</evidence>
<dbReference type="GO" id="GO:0008734">
    <property type="term" value="F:L-aspartate oxidase activity"/>
    <property type="evidence" value="ECO:0007669"/>
    <property type="project" value="UniProtKB-UniRule"/>
</dbReference>
<evidence type="ECO:0000256" key="12">
    <source>
        <dbReference type="NCBIfam" id="TIGR00551"/>
    </source>
</evidence>